<accession>A0A5N6QAR0</accession>
<organism evidence="3 4">
    <name type="scientific">Carpinus fangiana</name>
    <dbReference type="NCBI Taxonomy" id="176857"/>
    <lineage>
        <taxon>Eukaryota</taxon>
        <taxon>Viridiplantae</taxon>
        <taxon>Streptophyta</taxon>
        <taxon>Embryophyta</taxon>
        <taxon>Tracheophyta</taxon>
        <taxon>Spermatophyta</taxon>
        <taxon>Magnoliopsida</taxon>
        <taxon>eudicotyledons</taxon>
        <taxon>Gunneridae</taxon>
        <taxon>Pentapetalae</taxon>
        <taxon>rosids</taxon>
        <taxon>fabids</taxon>
        <taxon>Fagales</taxon>
        <taxon>Betulaceae</taxon>
        <taxon>Carpinus</taxon>
    </lineage>
</organism>
<feature type="compositionally biased region" description="Low complexity" evidence="1">
    <location>
        <begin position="143"/>
        <end position="163"/>
    </location>
</feature>
<keyword evidence="2" id="KW-0812">Transmembrane</keyword>
<evidence type="ECO:0000256" key="2">
    <source>
        <dbReference type="SAM" id="Phobius"/>
    </source>
</evidence>
<evidence type="ECO:0000256" key="1">
    <source>
        <dbReference type="SAM" id="MobiDB-lite"/>
    </source>
</evidence>
<feature type="region of interest" description="Disordered" evidence="1">
    <location>
        <begin position="193"/>
        <end position="252"/>
    </location>
</feature>
<feature type="transmembrane region" description="Helical" evidence="2">
    <location>
        <begin position="80"/>
        <end position="101"/>
    </location>
</feature>
<dbReference type="AlphaFoldDB" id="A0A5N6QAR0"/>
<keyword evidence="4" id="KW-1185">Reference proteome</keyword>
<evidence type="ECO:0000313" key="3">
    <source>
        <dbReference type="EMBL" id="KAE7996317.1"/>
    </source>
</evidence>
<feature type="compositionally biased region" description="Low complexity" evidence="1">
    <location>
        <begin position="198"/>
        <end position="211"/>
    </location>
</feature>
<feature type="region of interest" description="Disordered" evidence="1">
    <location>
        <begin position="143"/>
        <end position="172"/>
    </location>
</feature>
<keyword evidence="2" id="KW-1133">Transmembrane helix</keyword>
<reference evidence="3 4" key="1">
    <citation type="submission" date="2019-06" db="EMBL/GenBank/DDBJ databases">
        <title>A chromosomal-level reference genome of Carpinus fangiana (Coryloideae, Betulaceae).</title>
        <authorList>
            <person name="Yang X."/>
            <person name="Wang Z."/>
            <person name="Zhang L."/>
            <person name="Hao G."/>
            <person name="Liu J."/>
            <person name="Yang Y."/>
        </authorList>
    </citation>
    <scope>NUCLEOTIDE SEQUENCE [LARGE SCALE GENOMIC DNA]</scope>
    <source>
        <strain evidence="3">Cfa_2016G</strain>
        <tissue evidence="3">Leaf</tissue>
    </source>
</reference>
<keyword evidence="2" id="KW-0472">Membrane</keyword>
<gene>
    <name evidence="3" type="ORF">FH972_001049</name>
</gene>
<sequence>MDLALQAKHLVKREHGSKSFISSRGVIKVFMASVLIGLPQMHHQFGTHSANLWIVEAALVILCLSDAARANIYGTRWARYSKIIAILNILSGILFAASTIVSISPSSIPLLLLISLPFYDILALLQVAKHLVKLLHGILSSRAESSSGTGSVSLYIDDSSSSPSREEPHLRRSPLQVAKHLVKLLHGIFRAESSSGTGSVSLDIGDSSSSPSREEPHLRSSPSQLATEPRVPESHQPSSPPSPPPGNGDEVYRVGAVGVDAADHGCSEDHKLGLLGSEEGLHIALVGQVVLGVGAQDELAKPKWRSFRKMAEPTRP</sequence>
<evidence type="ECO:0000313" key="4">
    <source>
        <dbReference type="Proteomes" id="UP000327013"/>
    </source>
</evidence>
<feature type="transmembrane region" description="Helical" evidence="2">
    <location>
        <begin position="50"/>
        <end position="68"/>
    </location>
</feature>
<dbReference type="EMBL" id="CM017321">
    <property type="protein sequence ID" value="KAE7996317.1"/>
    <property type="molecule type" value="Genomic_DNA"/>
</dbReference>
<evidence type="ECO:0008006" key="5">
    <source>
        <dbReference type="Google" id="ProtNLM"/>
    </source>
</evidence>
<dbReference type="Proteomes" id="UP000327013">
    <property type="component" value="Chromosome 1"/>
</dbReference>
<feature type="transmembrane region" description="Helical" evidence="2">
    <location>
        <begin position="21"/>
        <end position="38"/>
    </location>
</feature>
<proteinExistence type="predicted"/>
<name>A0A5N6QAR0_9ROSI</name>
<protein>
    <recommendedName>
        <fullName evidence="5">Transmembrane protein</fullName>
    </recommendedName>
</protein>